<evidence type="ECO:0000256" key="1">
    <source>
        <dbReference type="SAM" id="MobiDB-lite"/>
    </source>
</evidence>
<keyword evidence="2" id="KW-1133">Transmembrane helix</keyword>
<evidence type="ECO:0000259" key="3">
    <source>
        <dbReference type="Pfam" id="PF13451"/>
    </source>
</evidence>
<dbReference type="Proteomes" id="UP000596929">
    <property type="component" value="Unassembled WGS sequence"/>
</dbReference>
<keyword evidence="5" id="KW-1185">Reference proteome</keyword>
<accession>A0ABR7DCD8</accession>
<feature type="domain" description="Probable zinc-binding" evidence="3">
    <location>
        <begin position="3"/>
        <end position="44"/>
    </location>
</feature>
<feature type="compositionally biased region" description="Polar residues" evidence="1">
    <location>
        <begin position="42"/>
        <end position="54"/>
    </location>
</feature>
<organism evidence="4 5">
    <name type="scientific">Clostridium hominis</name>
    <dbReference type="NCBI Taxonomy" id="2763036"/>
    <lineage>
        <taxon>Bacteria</taxon>
        <taxon>Bacillati</taxon>
        <taxon>Bacillota</taxon>
        <taxon>Clostridia</taxon>
        <taxon>Eubacteriales</taxon>
        <taxon>Clostridiaceae</taxon>
        <taxon>Clostridium</taxon>
    </lineage>
</organism>
<dbReference type="EMBL" id="JACOOO010000016">
    <property type="protein sequence ID" value="MBC5629069.1"/>
    <property type="molecule type" value="Genomic_DNA"/>
</dbReference>
<proteinExistence type="predicted"/>
<feature type="transmembrane region" description="Helical" evidence="2">
    <location>
        <begin position="69"/>
        <end position="89"/>
    </location>
</feature>
<protein>
    <submittedName>
        <fullName evidence="4">Zinc-ribbon domain containing protein</fullName>
    </submittedName>
</protein>
<gene>
    <name evidence="4" type="ORF">H8S20_09210</name>
</gene>
<dbReference type="Pfam" id="PF13451">
    <property type="entry name" value="zf_Tbcl"/>
    <property type="match status" value="1"/>
</dbReference>
<keyword evidence="2" id="KW-0472">Membrane</keyword>
<sequence>MINRTCKQCGKKFTITDSEIQFYKSKDLELPKRCSDCRKKNNNSSTKEINSNIGKSEDRSKHNKNKKNIFTSVIAGLLVILALFIGKVFNVDISSLWQDTNYTKEQSVSSLQFRNEKFLEDHFVKHGNEFGYSTKEEYLAGANKVISSSSSLHKQEGEDRDDIYYDKNSNEIVFVSGDGYIRTYFRPSEGIDYYNRQ</sequence>
<evidence type="ECO:0000313" key="5">
    <source>
        <dbReference type="Proteomes" id="UP000596929"/>
    </source>
</evidence>
<evidence type="ECO:0000256" key="2">
    <source>
        <dbReference type="SAM" id="Phobius"/>
    </source>
</evidence>
<reference evidence="4 5" key="1">
    <citation type="submission" date="2020-08" db="EMBL/GenBank/DDBJ databases">
        <title>Genome public.</title>
        <authorList>
            <person name="Liu C."/>
            <person name="Sun Q."/>
        </authorList>
    </citation>
    <scope>NUCLEOTIDE SEQUENCE [LARGE SCALE GENOMIC DNA]</scope>
    <source>
        <strain evidence="4 5">NSJ-6</strain>
    </source>
</reference>
<feature type="region of interest" description="Disordered" evidence="1">
    <location>
        <begin position="39"/>
        <end position="62"/>
    </location>
</feature>
<keyword evidence="2" id="KW-0812">Transmembrane</keyword>
<name>A0ABR7DCD8_9CLOT</name>
<dbReference type="InterPro" id="IPR025306">
    <property type="entry name" value="Zn-bnd_dom_prob"/>
</dbReference>
<evidence type="ECO:0000313" key="4">
    <source>
        <dbReference type="EMBL" id="MBC5629069.1"/>
    </source>
</evidence>
<comment type="caution">
    <text evidence="4">The sequence shown here is derived from an EMBL/GenBank/DDBJ whole genome shotgun (WGS) entry which is preliminary data.</text>
</comment>